<evidence type="ECO:0000313" key="3">
    <source>
        <dbReference type="EMBL" id="SDP40762.1"/>
    </source>
</evidence>
<feature type="region of interest" description="Disordered" evidence="1">
    <location>
        <begin position="776"/>
        <end position="797"/>
    </location>
</feature>
<feature type="compositionally biased region" description="Gly residues" evidence="1">
    <location>
        <begin position="867"/>
        <end position="887"/>
    </location>
</feature>
<sequence length="934" mass="97745">MTTGKALTVVELDVDIYRLTQCETERVGVAPSRFTSQWGSNATAEIVTDDAMPTGKALALENTGAQDLIAWQWTRPPAMSQAEVRALFRVPSRGSPEVFGTPGIVMRGSGTEGTEGGYLVAFIGDGTEIGIYRIIAGTPTELATADFAWDVEQSLWLLVNIVDIAGGASIRVKVWKGELAAAPSLFTFSYDDTASAITTAGWCGPTIGAAGELVHVGHFMARSLFKTQVETLRYAMSTDYLPADLNAQADIQSVSLSPGTVAIGESMGTRGRLTVQFKDHPSADDGEGYRSGTYWGKFRARYPHLENSAIRLKRGLLSQAFADWETKHYIVQSFDGPTPGGAFAVTAQDPLKLADGDRAQCPMLSNGFLVSGINSSTTSATLAPAGIGDAEYAASGYVALGGKEICAFTRSGDALTLTRGQFGTSAQDHSADDRVQQCAYYNAAKASAILADLLTTYAGVPSSFIPSAAWEVEDDNFLQLLYTRVIAEPTRLDTLINQLIQQAGLSIAWDDEQQQILFQVLRGITLDAETIDEGEILQGTLKTKEQPESRISQVWVSYGVLNPLEPLDDPNNYRSTRATVDGEAEANYGASRIKKIYAPWVPSFAAQTAERIGDLHLGRFVRPPRKISFDLWRHGARDVQVLRGYRVRWDSNQDEAGNVVSAGAPVQVIRRLTSSDRLSVECEEMLFQSFDAGDLTNCVITIDSNITNVHLPSLHNSIYPPLTDQDVIDGVNLTVVIAANVIVGSTSTSAAALDVGTAADWPAGLPITVEINGRAQGKGGNGGIGRGETQGGVNGQAGGPGLFTRVPIAIEFGDAGQIFGGGGGGGGGRTANDGAFTAGGGGGGAGTLPGIGGNSKGTGKAADGTSESGGAGRNTPYGDGGDGGDPGQSGQNGTKNIPFGGAPGIGGAPGAAIDGDSFVTISIGPGDIRGPQIN</sequence>
<comment type="caution">
    <text evidence="3">The sequence shown here is derived from an EMBL/GenBank/DDBJ whole genome shotgun (WGS) entry which is preliminary data.</text>
</comment>
<dbReference type="RefSeq" id="WP_090229711.1">
    <property type="nucleotide sequence ID" value="NZ_FNJC01000004.1"/>
</dbReference>
<accession>A0A1H0SG50</accession>
<proteinExistence type="predicted"/>
<feature type="region of interest" description="Disordered" evidence="1">
    <location>
        <begin position="847"/>
        <end position="934"/>
    </location>
</feature>
<keyword evidence="4" id="KW-1185">Reference proteome</keyword>
<dbReference type="EMBL" id="FNJC01000004">
    <property type="protein sequence ID" value="SDP40762.1"/>
    <property type="molecule type" value="Genomic_DNA"/>
</dbReference>
<evidence type="ECO:0000259" key="2">
    <source>
        <dbReference type="Pfam" id="PF05268"/>
    </source>
</evidence>
<reference evidence="3 4" key="1">
    <citation type="submission" date="2016-10" db="EMBL/GenBank/DDBJ databases">
        <authorList>
            <person name="Varghese N."/>
            <person name="Submissions S."/>
        </authorList>
    </citation>
    <scope>NUCLEOTIDE SEQUENCE [LARGE SCALE GENOMIC DNA]</scope>
    <source>
        <strain evidence="3 4">CGMCC 1.6497</strain>
    </source>
</reference>
<dbReference type="Pfam" id="PF05268">
    <property type="entry name" value="GP38"/>
    <property type="match status" value="1"/>
</dbReference>
<protein>
    <recommendedName>
        <fullName evidence="2">Receptor-recognising protein Gp38 domain-containing protein</fullName>
    </recommendedName>
</protein>
<evidence type="ECO:0000313" key="4">
    <source>
        <dbReference type="Proteomes" id="UP000198795"/>
    </source>
</evidence>
<evidence type="ECO:0000256" key="1">
    <source>
        <dbReference type="SAM" id="MobiDB-lite"/>
    </source>
</evidence>
<gene>
    <name evidence="3" type="ORF">SAMN04488061_2885</name>
</gene>
<dbReference type="InterPro" id="IPR007932">
    <property type="entry name" value="Receptor-recog_Gp38"/>
</dbReference>
<dbReference type="Proteomes" id="UP000198795">
    <property type="component" value="Unassembled WGS sequence"/>
</dbReference>
<organism evidence="3 4">
    <name type="scientific">Filomicrobium insigne</name>
    <dbReference type="NCBI Taxonomy" id="418854"/>
    <lineage>
        <taxon>Bacteria</taxon>
        <taxon>Pseudomonadati</taxon>
        <taxon>Pseudomonadota</taxon>
        <taxon>Alphaproteobacteria</taxon>
        <taxon>Hyphomicrobiales</taxon>
        <taxon>Hyphomicrobiaceae</taxon>
        <taxon>Filomicrobium</taxon>
    </lineage>
</organism>
<feature type="compositionally biased region" description="Gly residues" evidence="1">
    <location>
        <begin position="847"/>
        <end position="856"/>
    </location>
</feature>
<feature type="domain" description="Receptor-recognising protein Gp38" evidence="2">
    <location>
        <begin position="766"/>
        <end position="933"/>
    </location>
</feature>
<name>A0A1H0SG50_9HYPH</name>